<proteinExistence type="predicted"/>
<keyword evidence="2" id="KW-0732">Signal</keyword>
<organism evidence="3 4">
    <name type="scientific">Panicum virgatum</name>
    <name type="common">Blackwell switchgrass</name>
    <dbReference type="NCBI Taxonomy" id="38727"/>
    <lineage>
        <taxon>Eukaryota</taxon>
        <taxon>Viridiplantae</taxon>
        <taxon>Streptophyta</taxon>
        <taxon>Embryophyta</taxon>
        <taxon>Tracheophyta</taxon>
        <taxon>Spermatophyta</taxon>
        <taxon>Magnoliopsida</taxon>
        <taxon>Liliopsida</taxon>
        <taxon>Poales</taxon>
        <taxon>Poaceae</taxon>
        <taxon>PACMAD clade</taxon>
        <taxon>Panicoideae</taxon>
        <taxon>Panicodae</taxon>
        <taxon>Paniceae</taxon>
        <taxon>Panicinae</taxon>
        <taxon>Panicum</taxon>
        <taxon>Panicum sect. Hiantes</taxon>
    </lineage>
</organism>
<evidence type="ECO:0000256" key="1">
    <source>
        <dbReference type="SAM" id="MobiDB-lite"/>
    </source>
</evidence>
<sequence length="53" mass="5504">MSVDTCFGLIRLLIVVSLLVLVSSLAGSRPHCPKTDPNNPCPPSCSPHSPSCG</sequence>
<evidence type="ECO:0000256" key="2">
    <source>
        <dbReference type="SAM" id="SignalP"/>
    </source>
</evidence>
<feature type="region of interest" description="Disordered" evidence="1">
    <location>
        <begin position="29"/>
        <end position="53"/>
    </location>
</feature>
<accession>A0A8T0TTP6</accession>
<dbReference type="EMBL" id="CM029043">
    <property type="protein sequence ID" value="KAG2612206.1"/>
    <property type="molecule type" value="Genomic_DNA"/>
</dbReference>
<dbReference type="Proteomes" id="UP000823388">
    <property type="component" value="Chromosome 4K"/>
</dbReference>
<feature type="chain" id="PRO_5035884792" evidence="2">
    <location>
        <begin position="28"/>
        <end position="53"/>
    </location>
</feature>
<comment type="caution">
    <text evidence="3">The sequence shown here is derived from an EMBL/GenBank/DDBJ whole genome shotgun (WGS) entry which is preliminary data.</text>
</comment>
<keyword evidence="4" id="KW-1185">Reference proteome</keyword>
<dbReference type="AlphaFoldDB" id="A0A8T0TTP6"/>
<evidence type="ECO:0000313" key="4">
    <source>
        <dbReference type="Proteomes" id="UP000823388"/>
    </source>
</evidence>
<name>A0A8T0TTP6_PANVG</name>
<protein>
    <submittedName>
        <fullName evidence="3">Uncharacterized protein</fullName>
    </submittedName>
</protein>
<reference evidence="3" key="1">
    <citation type="submission" date="2020-05" db="EMBL/GenBank/DDBJ databases">
        <title>WGS assembly of Panicum virgatum.</title>
        <authorList>
            <person name="Lovell J.T."/>
            <person name="Jenkins J."/>
            <person name="Shu S."/>
            <person name="Juenger T.E."/>
            <person name="Schmutz J."/>
        </authorList>
    </citation>
    <scope>NUCLEOTIDE SEQUENCE</scope>
    <source>
        <strain evidence="3">AP13</strain>
    </source>
</reference>
<gene>
    <name evidence="3" type="ORF">PVAP13_4KG165315</name>
</gene>
<feature type="signal peptide" evidence="2">
    <location>
        <begin position="1"/>
        <end position="27"/>
    </location>
</feature>
<evidence type="ECO:0000313" key="3">
    <source>
        <dbReference type="EMBL" id="KAG2612206.1"/>
    </source>
</evidence>